<feature type="region of interest" description="Disordered" evidence="1">
    <location>
        <begin position="96"/>
        <end position="135"/>
    </location>
</feature>
<feature type="region of interest" description="Disordered" evidence="1">
    <location>
        <begin position="303"/>
        <end position="378"/>
    </location>
</feature>
<feature type="compositionally biased region" description="Polar residues" evidence="1">
    <location>
        <begin position="314"/>
        <end position="339"/>
    </location>
</feature>
<evidence type="ECO:0000256" key="1">
    <source>
        <dbReference type="SAM" id="MobiDB-lite"/>
    </source>
</evidence>
<evidence type="ECO:0000313" key="3">
    <source>
        <dbReference type="Proteomes" id="UP000275385"/>
    </source>
</evidence>
<keyword evidence="3" id="KW-1185">Reference proteome</keyword>
<feature type="region of interest" description="Disordered" evidence="1">
    <location>
        <begin position="57"/>
        <end position="84"/>
    </location>
</feature>
<feature type="compositionally biased region" description="Basic residues" evidence="1">
    <location>
        <begin position="57"/>
        <end position="66"/>
    </location>
</feature>
<proteinExistence type="predicted"/>
<sequence>MTQYYGARGDEIPRDYTGQSLYEHWDRNVHRGPSRYARQYVEAYRAQAAADGVQIGRRPHKAKKSLAKVPTNVDETDTDNEGALEGSTTIATPVATTSRRHIQTPAKDCGNLGEDSNEDEDGPPRSAKRRRVGNRRVVIDQTHPRLVRRREELLRLAPEEQEASPSATVAYNQPPAVDHREGLGTATEDRNAVMPPMTYGDFDERVNRHVEARLAEFLASQREQILRDFDGRLAEHLANFSNRLASGVRATEAGPPRSPSRLTNAAPPSLPAARHSLPTLRPAAGARQVFQTTASGIPFIYPPSHNPALRHPSGISTSIQPSPSVTSSTPARRSANNTAGRAPAIPAPDGSPEAPVIVPTSSDDDTPEKKKEQEGEEM</sequence>
<feature type="compositionally biased region" description="Basic and acidic residues" evidence="1">
    <location>
        <begin position="367"/>
        <end position="378"/>
    </location>
</feature>
<evidence type="ECO:0000313" key="2">
    <source>
        <dbReference type="EMBL" id="RKU41890.1"/>
    </source>
</evidence>
<name>A0A420Y2B6_9PEZI</name>
<dbReference type="EMBL" id="QVQW01000066">
    <property type="protein sequence ID" value="RKU41890.1"/>
    <property type="molecule type" value="Genomic_DNA"/>
</dbReference>
<organism evidence="2 3">
    <name type="scientific">Coniochaeta pulveracea</name>
    <dbReference type="NCBI Taxonomy" id="177199"/>
    <lineage>
        <taxon>Eukaryota</taxon>
        <taxon>Fungi</taxon>
        <taxon>Dikarya</taxon>
        <taxon>Ascomycota</taxon>
        <taxon>Pezizomycotina</taxon>
        <taxon>Sordariomycetes</taxon>
        <taxon>Sordariomycetidae</taxon>
        <taxon>Coniochaetales</taxon>
        <taxon>Coniochaetaceae</taxon>
        <taxon>Coniochaeta</taxon>
    </lineage>
</organism>
<protein>
    <submittedName>
        <fullName evidence="2">Uncharacterized protein</fullName>
    </submittedName>
</protein>
<dbReference type="Proteomes" id="UP000275385">
    <property type="component" value="Unassembled WGS sequence"/>
</dbReference>
<dbReference type="AlphaFoldDB" id="A0A420Y2B6"/>
<accession>A0A420Y2B6</accession>
<feature type="region of interest" description="Disordered" evidence="1">
    <location>
        <begin position="248"/>
        <end position="276"/>
    </location>
</feature>
<comment type="caution">
    <text evidence="2">The sequence shown here is derived from an EMBL/GenBank/DDBJ whole genome shotgun (WGS) entry which is preliminary data.</text>
</comment>
<gene>
    <name evidence="2" type="ORF">DL546_004313</name>
</gene>
<reference evidence="2 3" key="1">
    <citation type="submission" date="2018-08" db="EMBL/GenBank/DDBJ databases">
        <title>Draft genome of the lignicolous fungus Coniochaeta pulveracea.</title>
        <authorList>
            <person name="Borstlap C.J."/>
            <person name="De Witt R.N."/>
            <person name="Botha A."/>
            <person name="Volschenk H."/>
        </authorList>
    </citation>
    <scope>NUCLEOTIDE SEQUENCE [LARGE SCALE GENOMIC DNA]</scope>
    <source>
        <strain evidence="2 3">CAB683</strain>
    </source>
</reference>